<gene>
    <name evidence="2" type="ORF">HNR61_000299</name>
</gene>
<dbReference type="PROSITE" id="PS50995">
    <property type="entry name" value="HTH_MARR_2"/>
    <property type="match status" value="1"/>
</dbReference>
<dbReference type="GO" id="GO:0006950">
    <property type="term" value="P:response to stress"/>
    <property type="evidence" value="ECO:0007669"/>
    <property type="project" value="TreeGrafter"/>
</dbReference>
<dbReference type="SMART" id="SM00347">
    <property type="entry name" value="HTH_MARR"/>
    <property type="match status" value="1"/>
</dbReference>
<protein>
    <submittedName>
        <fullName evidence="2">DNA-binding MarR family transcriptional regulator</fullName>
    </submittedName>
</protein>
<dbReference type="InterPro" id="IPR036388">
    <property type="entry name" value="WH-like_DNA-bd_sf"/>
</dbReference>
<accession>A0A7W3QIU7</accession>
<dbReference type="InterPro" id="IPR039422">
    <property type="entry name" value="MarR/SlyA-like"/>
</dbReference>
<keyword evidence="3" id="KW-1185">Reference proteome</keyword>
<evidence type="ECO:0000313" key="2">
    <source>
        <dbReference type="EMBL" id="MBA8948701.1"/>
    </source>
</evidence>
<dbReference type="RefSeq" id="WP_220508847.1">
    <property type="nucleotide sequence ID" value="NZ_BAAALP010000015.1"/>
</dbReference>
<proteinExistence type="predicted"/>
<dbReference type="PANTHER" id="PTHR33164">
    <property type="entry name" value="TRANSCRIPTIONAL REGULATOR, MARR FAMILY"/>
    <property type="match status" value="1"/>
</dbReference>
<comment type="caution">
    <text evidence="2">The sequence shown here is derived from an EMBL/GenBank/DDBJ whole genome shotgun (WGS) entry which is preliminary data.</text>
</comment>
<dbReference type="PANTHER" id="PTHR33164:SF57">
    <property type="entry name" value="MARR-FAMILY TRANSCRIPTIONAL REGULATOR"/>
    <property type="match status" value="1"/>
</dbReference>
<evidence type="ECO:0000313" key="3">
    <source>
        <dbReference type="Proteomes" id="UP000572680"/>
    </source>
</evidence>
<dbReference type="GO" id="GO:0003677">
    <property type="term" value="F:DNA binding"/>
    <property type="evidence" value="ECO:0007669"/>
    <property type="project" value="UniProtKB-KW"/>
</dbReference>
<organism evidence="2 3">
    <name type="scientific">Actinomadura namibiensis</name>
    <dbReference type="NCBI Taxonomy" id="182080"/>
    <lineage>
        <taxon>Bacteria</taxon>
        <taxon>Bacillati</taxon>
        <taxon>Actinomycetota</taxon>
        <taxon>Actinomycetes</taxon>
        <taxon>Streptosporangiales</taxon>
        <taxon>Thermomonosporaceae</taxon>
        <taxon>Actinomadura</taxon>
    </lineage>
</organism>
<dbReference type="InterPro" id="IPR000835">
    <property type="entry name" value="HTH_MarR-typ"/>
</dbReference>
<dbReference type="GO" id="GO:0003700">
    <property type="term" value="F:DNA-binding transcription factor activity"/>
    <property type="evidence" value="ECO:0007669"/>
    <property type="project" value="InterPro"/>
</dbReference>
<reference evidence="2 3" key="1">
    <citation type="submission" date="2020-08" db="EMBL/GenBank/DDBJ databases">
        <title>Genomic Encyclopedia of Type Strains, Phase IV (KMG-IV): sequencing the most valuable type-strain genomes for metagenomic binning, comparative biology and taxonomic classification.</title>
        <authorList>
            <person name="Goeker M."/>
        </authorList>
    </citation>
    <scope>NUCLEOTIDE SEQUENCE [LARGE SCALE GENOMIC DNA]</scope>
    <source>
        <strain evidence="2 3">DSM 44197</strain>
    </source>
</reference>
<feature type="domain" description="HTH marR-type" evidence="1">
    <location>
        <begin position="9"/>
        <end position="148"/>
    </location>
</feature>
<keyword evidence="2" id="KW-0238">DNA-binding</keyword>
<dbReference type="InterPro" id="IPR036390">
    <property type="entry name" value="WH_DNA-bd_sf"/>
</dbReference>
<name>A0A7W3QIU7_ACTNM</name>
<sequence length="162" mass="18158">MSDSGPETADELLNAVGPAFSKLRRTSLLEVENPISAKDLSRTLVLNIVLEHTRAAEAEVTVGMVAEVLGVDPSVGSRMVSDNIKAGYLRRAASQRDGRRTVLELTPEGTELMERFRRHQREAFEYITADWPERDRLEFARLMLRYVDSLASLRERGLAKDG</sequence>
<dbReference type="Pfam" id="PF12802">
    <property type="entry name" value="MarR_2"/>
    <property type="match status" value="1"/>
</dbReference>
<dbReference type="Gene3D" id="1.10.10.10">
    <property type="entry name" value="Winged helix-like DNA-binding domain superfamily/Winged helix DNA-binding domain"/>
    <property type="match status" value="1"/>
</dbReference>
<evidence type="ECO:0000259" key="1">
    <source>
        <dbReference type="PROSITE" id="PS50995"/>
    </source>
</evidence>
<dbReference type="EMBL" id="JACJIA010000001">
    <property type="protein sequence ID" value="MBA8948701.1"/>
    <property type="molecule type" value="Genomic_DNA"/>
</dbReference>
<dbReference type="SUPFAM" id="SSF46785">
    <property type="entry name" value="Winged helix' DNA-binding domain"/>
    <property type="match status" value="1"/>
</dbReference>
<dbReference type="Proteomes" id="UP000572680">
    <property type="component" value="Unassembled WGS sequence"/>
</dbReference>
<dbReference type="AlphaFoldDB" id="A0A7W3QIU7"/>